<dbReference type="AlphaFoldDB" id="A0A545U4T8"/>
<evidence type="ECO:0000313" key="5">
    <source>
        <dbReference type="Proteomes" id="UP000315439"/>
    </source>
</evidence>
<dbReference type="Proteomes" id="UP000315439">
    <property type="component" value="Unassembled WGS sequence"/>
</dbReference>
<feature type="compositionally biased region" description="Basic residues" evidence="1">
    <location>
        <begin position="66"/>
        <end position="89"/>
    </location>
</feature>
<sequence length="131" mass="15615">MIIRLFYFCLYILLSFPANSFALYVYQDENGNKVFSDIPPAKGEFKERAQLEINTLKWQETPQINHYKRKSNRKNSQKQTDKKKNKKANCAKLASKIELHQNRLRTKQSPAQFDKNKQALVKLRWKYRKSC</sequence>
<proteinExistence type="predicted"/>
<evidence type="ECO:0000256" key="1">
    <source>
        <dbReference type="SAM" id="MobiDB-lite"/>
    </source>
</evidence>
<comment type="caution">
    <text evidence="4">The sequence shown here is derived from an EMBL/GenBank/DDBJ whole genome shotgun (WGS) entry which is preliminary data.</text>
</comment>
<dbReference type="OrthoDB" id="6366673at2"/>
<keyword evidence="2" id="KW-0732">Signal</keyword>
<feature type="chain" id="PRO_5022129842" evidence="2">
    <location>
        <begin position="21"/>
        <end position="131"/>
    </location>
</feature>
<keyword evidence="5" id="KW-1185">Reference proteome</keyword>
<reference evidence="4 5" key="1">
    <citation type="submission" date="2019-07" db="EMBL/GenBank/DDBJ databases">
        <title>Draft genome for Aliikangiella sp. M105.</title>
        <authorList>
            <person name="Wang G."/>
        </authorList>
    </citation>
    <scope>NUCLEOTIDE SEQUENCE [LARGE SCALE GENOMIC DNA]</scope>
    <source>
        <strain evidence="4 5">M105</strain>
    </source>
</reference>
<evidence type="ECO:0000259" key="3">
    <source>
        <dbReference type="Pfam" id="PF13511"/>
    </source>
</evidence>
<name>A0A545U4T8_9GAMM</name>
<gene>
    <name evidence="4" type="ORF">FLL46_23005</name>
</gene>
<feature type="signal peptide" evidence="2">
    <location>
        <begin position="1"/>
        <end position="20"/>
    </location>
</feature>
<accession>A0A545U4T8</accession>
<protein>
    <submittedName>
        <fullName evidence="4">DUF4124 domain-containing protein</fullName>
    </submittedName>
</protein>
<evidence type="ECO:0000256" key="2">
    <source>
        <dbReference type="SAM" id="SignalP"/>
    </source>
</evidence>
<organism evidence="4 5">
    <name type="scientific">Aliikangiella coralliicola</name>
    <dbReference type="NCBI Taxonomy" id="2592383"/>
    <lineage>
        <taxon>Bacteria</taxon>
        <taxon>Pseudomonadati</taxon>
        <taxon>Pseudomonadota</taxon>
        <taxon>Gammaproteobacteria</taxon>
        <taxon>Oceanospirillales</taxon>
        <taxon>Pleioneaceae</taxon>
        <taxon>Aliikangiella</taxon>
    </lineage>
</organism>
<feature type="region of interest" description="Disordered" evidence="1">
    <location>
        <begin position="64"/>
        <end position="89"/>
    </location>
</feature>
<dbReference type="RefSeq" id="WP_142934145.1">
    <property type="nucleotide sequence ID" value="NZ_ML660170.1"/>
</dbReference>
<feature type="domain" description="DUF4124" evidence="3">
    <location>
        <begin position="13"/>
        <end position="55"/>
    </location>
</feature>
<dbReference type="EMBL" id="VIKS01000014">
    <property type="protein sequence ID" value="TQV84486.1"/>
    <property type="molecule type" value="Genomic_DNA"/>
</dbReference>
<dbReference type="Pfam" id="PF13511">
    <property type="entry name" value="DUF4124"/>
    <property type="match status" value="1"/>
</dbReference>
<evidence type="ECO:0000313" key="4">
    <source>
        <dbReference type="EMBL" id="TQV84486.1"/>
    </source>
</evidence>
<dbReference type="InterPro" id="IPR025392">
    <property type="entry name" value="DUF4124"/>
</dbReference>